<dbReference type="AlphaFoldDB" id="A0A806KR43"/>
<dbReference type="Gene3D" id="1.25.40.10">
    <property type="entry name" value="Tetratricopeptide repeat domain"/>
    <property type="match status" value="1"/>
</dbReference>
<sequence length="423" mass="47840">MKKYSVFFVIMLFLAFSPVFLPVLAAQTQGETGFMPYVSRIKAEARNNLIRITWVDSQDARGPVYIFRSTRPFSDSVPPNIRPVEVRYGEQSYIDDTDDLVNLYYFIAASDISKKRYDLIVPQLNTINVNLNESNIFENPYVAMPSYSVESETPFSSSQSTVMPSDISELKAVLNGERVVITYDIADRRKNVIIYRSMQPIRQPQDLLNAVIVQSGVTSAFSDTPVPGISWYYAVIYEEEIISGNVSITPGANATVSSVMVAGDESIERSLRPMPLPYMTPQSASLDNLFTADVLQPTPLDKRTSELLSEMQLPSKDPLTLKTPRVFRIDMQPPSTGEASALFYIIKSSFEKYEWEEARGSLVNFLALPRSRNVEVRARFYLAQALYFTENYKEALLEFLFVKSLYPEEADTWIAAVLEAMVH</sequence>
<feature type="chain" id="PRO_5032530540" description="Tetratricopeptide repeat protein" evidence="1">
    <location>
        <begin position="26"/>
        <end position="423"/>
    </location>
</feature>
<proteinExistence type="predicted"/>
<evidence type="ECO:0000256" key="1">
    <source>
        <dbReference type="SAM" id="SignalP"/>
    </source>
</evidence>
<reference evidence="2" key="1">
    <citation type="submission" date="2012-03" db="EMBL/GenBank/DDBJ databases">
        <title>Functional metagenomics reveals considerable lignocellulase gene clusters in the gut microbiome of a wood-feeding higher termite.</title>
        <authorList>
            <person name="Liu N."/>
        </authorList>
    </citation>
    <scope>NUCLEOTIDE SEQUENCE</scope>
</reference>
<dbReference type="InterPro" id="IPR011990">
    <property type="entry name" value="TPR-like_helical_dom_sf"/>
</dbReference>
<accession>A0A806KR43</accession>
<organism evidence="2">
    <name type="scientific">uncultured bacterium contig00027</name>
    <dbReference type="NCBI Taxonomy" id="1181516"/>
    <lineage>
        <taxon>Bacteria</taxon>
        <taxon>environmental samples</taxon>
    </lineage>
</organism>
<protein>
    <recommendedName>
        <fullName evidence="3">Tetratricopeptide repeat protein</fullName>
    </recommendedName>
</protein>
<dbReference type="EMBL" id="JQ844233">
    <property type="protein sequence ID" value="AGS53439.1"/>
    <property type="molecule type" value="Genomic_DNA"/>
</dbReference>
<keyword evidence="1" id="KW-0732">Signal</keyword>
<evidence type="ECO:0000313" key="2">
    <source>
        <dbReference type="EMBL" id="AGS53439.1"/>
    </source>
</evidence>
<evidence type="ECO:0008006" key="3">
    <source>
        <dbReference type="Google" id="ProtNLM"/>
    </source>
</evidence>
<name>A0A806KR43_9BACT</name>
<feature type="signal peptide" evidence="1">
    <location>
        <begin position="1"/>
        <end position="25"/>
    </location>
</feature>